<dbReference type="PaxDb" id="39947-A0A0N7KG43"/>
<gene>
    <name evidence="1" type="ordered locus">Os02g0754450</name>
    <name evidence="1" type="ORF">OSNPB_020754450</name>
</gene>
<protein>
    <submittedName>
        <fullName evidence="1">Os02g0754450 protein</fullName>
    </submittedName>
</protein>
<dbReference type="AlphaFoldDB" id="A0A0N7KG43"/>
<accession>A0A0N7KG43</accession>
<dbReference type="Gramene" id="Os02t0754450-00">
    <property type="protein sequence ID" value="Os02t0754450-00"/>
    <property type="gene ID" value="Os02g0754450"/>
</dbReference>
<dbReference type="InParanoid" id="A0A0N7KG43"/>
<name>A0A0N7KG43_ORYSJ</name>
<dbReference type="EMBL" id="AP014958">
    <property type="protein sequence ID" value="BAS80977.1"/>
    <property type="molecule type" value="Genomic_DNA"/>
</dbReference>
<evidence type="ECO:0000313" key="1">
    <source>
        <dbReference type="EMBL" id="BAS80977.1"/>
    </source>
</evidence>
<evidence type="ECO:0000313" key="2">
    <source>
        <dbReference type="Proteomes" id="UP000059680"/>
    </source>
</evidence>
<proteinExistence type="predicted"/>
<dbReference type="Proteomes" id="UP000059680">
    <property type="component" value="Chromosome 2"/>
</dbReference>
<reference evidence="2" key="1">
    <citation type="journal article" date="2005" name="Nature">
        <title>The map-based sequence of the rice genome.</title>
        <authorList>
            <consortium name="International rice genome sequencing project (IRGSP)"/>
            <person name="Matsumoto T."/>
            <person name="Wu J."/>
            <person name="Kanamori H."/>
            <person name="Katayose Y."/>
            <person name="Fujisawa M."/>
            <person name="Namiki N."/>
            <person name="Mizuno H."/>
            <person name="Yamamoto K."/>
            <person name="Antonio B.A."/>
            <person name="Baba T."/>
            <person name="Sakata K."/>
            <person name="Nagamura Y."/>
            <person name="Aoki H."/>
            <person name="Arikawa K."/>
            <person name="Arita K."/>
            <person name="Bito T."/>
            <person name="Chiden Y."/>
            <person name="Fujitsuka N."/>
            <person name="Fukunaka R."/>
            <person name="Hamada M."/>
            <person name="Harada C."/>
            <person name="Hayashi A."/>
            <person name="Hijishita S."/>
            <person name="Honda M."/>
            <person name="Hosokawa S."/>
            <person name="Ichikawa Y."/>
            <person name="Idonuma A."/>
            <person name="Iijima M."/>
            <person name="Ikeda M."/>
            <person name="Ikeno M."/>
            <person name="Ito K."/>
            <person name="Ito S."/>
            <person name="Ito T."/>
            <person name="Ito Y."/>
            <person name="Ito Y."/>
            <person name="Iwabuchi A."/>
            <person name="Kamiya K."/>
            <person name="Karasawa W."/>
            <person name="Kurita K."/>
            <person name="Katagiri S."/>
            <person name="Kikuta A."/>
            <person name="Kobayashi H."/>
            <person name="Kobayashi N."/>
            <person name="Machita K."/>
            <person name="Maehara T."/>
            <person name="Masukawa M."/>
            <person name="Mizubayashi T."/>
            <person name="Mukai Y."/>
            <person name="Nagasaki H."/>
            <person name="Nagata Y."/>
            <person name="Naito S."/>
            <person name="Nakashima M."/>
            <person name="Nakama Y."/>
            <person name="Nakamichi Y."/>
            <person name="Nakamura M."/>
            <person name="Meguro A."/>
            <person name="Negishi M."/>
            <person name="Ohta I."/>
            <person name="Ohta T."/>
            <person name="Okamoto M."/>
            <person name="Ono N."/>
            <person name="Saji S."/>
            <person name="Sakaguchi M."/>
            <person name="Sakai K."/>
            <person name="Shibata M."/>
            <person name="Shimokawa T."/>
            <person name="Song J."/>
            <person name="Takazaki Y."/>
            <person name="Terasawa K."/>
            <person name="Tsugane M."/>
            <person name="Tsuji K."/>
            <person name="Ueda S."/>
            <person name="Waki K."/>
            <person name="Yamagata H."/>
            <person name="Yamamoto M."/>
            <person name="Yamamoto S."/>
            <person name="Yamane H."/>
            <person name="Yoshiki S."/>
            <person name="Yoshihara R."/>
            <person name="Yukawa K."/>
            <person name="Zhong H."/>
            <person name="Yano M."/>
            <person name="Yuan Q."/>
            <person name="Ouyang S."/>
            <person name="Liu J."/>
            <person name="Jones K.M."/>
            <person name="Gansberger K."/>
            <person name="Moffat K."/>
            <person name="Hill J."/>
            <person name="Bera J."/>
            <person name="Fadrosh D."/>
            <person name="Jin S."/>
            <person name="Johri S."/>
            <person name="Kim M."/>
            <person name="Overton L."/>
            <person name="Reardon M."/>
            <person name="Tsitrin T."/>
            <person name="Vuong H."/>
            <person name="Weaver B."/>
            <person name="Ciecko A."/>
            <person name="Tallon L."/>
            <person name="Jackson J."/>
            <person name="Pai G."/>
            <person name="Aken S.V."/>
            <person name="Utterback T."/>
            <person name="Reidmuller S."/>
            <person name="Feldblyum T."/>
            <person name="Hsiao J."/>
            <person name="Zismann V."/>
            <person name="Iobst S."/>
            <person name="de Vazeille A.R."/>
            <person name="Buell C.R."/>
            <person name="Ying K."/>
            <person name="Li Y."/>
            <person name="Lu T."/>
            <person name="Huang Y."/>
            <person name="Zhao Q."/>
            <person name="Feng Q."/>
            <person name="Zhang L."/>
            <person name="Zhu J."/>
            <person name="Weng Q."/>
            <person name="Mu J."/>
            <person name="Lu Y."/>
            <person name="Fan D."/>
            <person name="Liu Y."/>
            <person name="Guan J."/>
            <person name="Zhang Y."/>
            <person name="Yu S."/>
            <person name="Liu X."/>
            <person name="Zhang Y."/>
            <person name="Hong G."/>
            <person name="Han B."/>
            <person name="Choisne N."/>
            <person name="Demange N."/>
            <person name="Orjeda G."/>
            <person name="Samain S."/>
            <person name="Cattolico L."/>
            <person name="Pelletier E."/>
            <person name="Couloux A."/>
            <person name="Segurens B."/>
            <person name="Wincker P."/>
            <person name="D'Hont A."/>
            <person name="Scarpelli C."/>
            <person name="Weissenbach J."/>
            <person name="Salanoubat M."/>
            <person name="Quetier F."/>
            <person name="Yu Y."/>
            <person name="Kim H.R."/>
            <person name="Rambo T."/>
            <person name="Currie J."/>
            <person name="Collura K."/>
            <person name="Luo M."/>
            <person name="Yang T."/>
            <person name="Ammiraju J.S.S."/>
            <person name="Engler F."/>
            <person name="Soderlund C."/>
            <person name="Wing R.A."/>
            <person name="Palmer L.E."/>
            <person name="de la Bastide M."/>
            <person name="Spiegel L."/>
            <person name="Nascimento L."/>
            <person name="Zutavern T."/>
            <person name="O'Shaughnessy A."/>
            <person name="Dike S."/>
            <person name="Dedhia N."/>
            <person name="Preston R."/>
            <person name="Balija V."/>
            <person name="McCombie W.R."/>
            <person name="Chow T."/>
            <person name="Chen H."/>
            <person name="Chung M."/>
            <person name="Chen C."/>
            <person name="Shaw J."/>
            <person name="Wu H."/>
            <person name="Hsiao K."/>
            <person name="Chao Y."/>
            <person name="Chu M."/>
            <person name="Cheng C."/>
            <person name="Hour A."/>
            <person name="Lee P."/>
            <person name="Lin S."/>
            <person name="Lin Y."/>
            <person name="Liou J."/>
            <person name="Liu S."/>
            <person name="Hsing Y."/>
            <person name="Raghuvanshi S."/>
            <person name="Mohanty A."/>
            <person name="Bharti A.K."/>
            <person name="Gaur A."/>
            <person name="Gupta V."/>
            <person name="Kumar D."/>
            <person name="Ravi V."/>
            <person name="Vij S."/>
            <person name="Kapur A."/>
            <person name="Khurana P."/>
            <person name="Khurana P."/>
            <person name="Khurana J.P."/>
            <person name="Tyagi A.K."/>
            <person name="Gaikwad K."/>
            <person name="Singh A."/>
            <person name="Dalal V."/>
            <person name="Srivastava S."/>
            <person name="Dixit A."/>
            <person name="Pal A.K."/>
            <person name="Ghazi I.A."/>
            <person name="Yadav M."/>
            <person name="Pandit A."/>
            <person name="Bhargava A."/>
            <person name="Sureshbabu K."/>
            <person name="Batra K."/>
            <person name="Sharma T.R."/>
            <person name="Mohapatra T."/>
            <person name="Singh N.K."/>
            <person name="Messing J."/>
            <person name="Nelson A.B."/>
            <person name="Fuks G."/>
            <person name="Kavchok S."/>
            <person name="Keizer G."/>
            <person name="Linton E."/>
            <person name="Llaca V."/>
            <person name="Song R."/>
            <person name="Tanyolac B."/>
            <person name="Young S."/>
            <person name="Ho-Il K."/>
            <person name="Hahn J.H."/>
            <person name="Sangsakoo G."/>
            <person name="Vanavichit A."/>
            <person name="de Mattos Luiz.A.T."/>
            <person name="Zimmer P.D."/>
            <person name="Malone G."/>
            <person name="Dellagostin O."/>
            <person name="de Oliveira A.C."/>
            <person name="Bevan M."/>
            <person name="Bancroft I."/>
            <person name="Minx P."/>
            <person name="Cordum H."/>
            <person name="Wilson R."/>
            <person name="Cheng Z."/>
            <person name="Jin W."/>
            <person name="Jiang J."/>
            <person name="Leong S.A."/>
            <person name="Iwama H."/>
            <person name="Gojobori T."/>
            <person name="Itoh T."/>
            <person name="Niimura Y."/>
            <person name="Fujii Y."/>
            <person name="Habara T."/>
            <person name="Sakai H."/>
            <person name="Sato Y."/>
            <person name="Wilson G."/>
            <person name="Kumar K."/>
            <person name="McCouch S."/>
            <person name="Juretic N."/>
            <person name="Hoen D."/>
            <person name="Wright S."/>
            <person name="Bruskiewich R."/>
            <person name="Bureau T."/>
            <person name="Miyao A."/>
            <person name="Hirochika H."/>
            <person name="Nishikawa T."/>
            <person name="Kadowaki K."/>
            <person name="Sugiura M."/>
            <person name="Burr B."/>
            <person name="Sasaki T."/>
        </authorList>
    </citation>
    <scope>NUCLEOTIDE SEQUENCE [LARGE SCALE GENOMIC DNA]</scope>
    <source>
        <strain evidence="2">cv. Nipponbare</strain>
    </source>
</reference>
<keyword evidence="2" id="KW-1185">Reference proteome</keyword>
<reference evidence="1 2" key="2">
    <citation type="journal article" date="2013" name="Plant Cell Physiol.">
        <title>Rice Annotation Project Database (RAP-DB): an integrative and interactive database for rice genomics.</title>
        <authorList>
            <person name="Sakai H."/>
            <person name="Lee S.S."/>
            <person name="Tanaka T."/>
            <person name="Numa H."/>
            <person name="Kim J."/>
            <person name="Kawahara Y."/>
            <person name="Wakimoto H."/>
            <person name="Yang C.C."/>
            <person name="Iwamoto M."/>
            <person name="Abe T."/>
            <person name="Yamada Y."/>
            <person name="Muto A."/>
            <person name="Inokuchi H."/>
            <person name="Ikemura T."/>
            <person name="Matsumoto T."/>
            <person name="Sasaki T."/>
            <person name="Itoh T."/>
        </authorList>
    </citation>
    <scope>NUCLEOTIDE SEQUENCE [LARGE SCALE GENOMIC DNA]</scope>
    <source>
        <strain evidence="2">cv. Nipponbare</strain>
    </source>
</reference>
<sequence length="106" mass="10862">MSPPGMAAAAPPMQPDLGLVAADGGGGWSSACRCRYCPNFAAWAASACCSPAAAAAGSSHGSWPTSWRRLASAISCGSAAKKSVLGRCVVGSMPFWIRSFFRCVFQ</sequence>
<reference evidence="1 2" key="3">
    <citation type="journal article" date="2013" name="Rice">
        <title>Improvement of the Oryza sativa Nipponbare reference genome using next generation sequence and optical map data.</title>
        <authorList>
            <person name="Kawahara Y."/>
            <person name="de la Bastide M."/>
            <person name="Hamilton J.P."/>
            <person name="Kanamori H."/>
            <person name="McCombie W.R."/>
            <person name="Ouyang S."/>
            <person name="Schwartz D.C."/>
            <person name="Tanaka T."/>
            <person name="Wu J."/>
            <person name="Zhou S."/>
            <person name="Childs K.L."/>
            <person name="Davidson R.M."/>
            <person name="Lin H."/>
            <person name="Quesada-Ocampo L."/>
            <person name="Vaillancourt B."/>
            <person name="Sakai H."/>
            <person name="Lee S.S."/>
            <person name="Kim J."/>
            <person name="Numa H."/>
            <person name="Itoh T."/>
            <person name="Buell C.R."/>
            <person name="Matsumoto T."/>
        </authorList>
    </citation>
    <scope>NUCLEOTIDE SEQUENCE [LARGE SCALE GENOMIC DNA]</scope>
    <source>
        <strain evidence="2">cv. Nipponbare</strain>
    </source>
</reference>
<organism evidence="1 2">
    <name type="scientific">Oryza sativa subsp. japonica</name>
    <name type="common">Rice</name>
    <dbReference type="NCBI Taxonomy" id="39947"/>
    <lineage>
        <taxon>Eukaryota</taxon>
        <taxon>Viridiplantae</taxon>
        <taxon>Streptophyta</taxon>
        <taxon>Embryophyta</taxon>
        <taxon>Tracheophyta</taxon>
        <taxon>Spermatophyta</taxon>
        <taxon>Magnoliopsida</taxon>
        <taxon>Liliopsida</taxon>
        <taxon>Poales</taxon>
        <taxon>Poaceae</taxon>
        <taxon>BOP clade</taxon>
        <taxon>Oryzoideae</taxon>
        <taxon>Oryzeae</taxon>
        <taxon>Oryzinae</taxon>
        <taxon>Oryza</taxon>
        <taxon>Oryza sativa</taxon>
    </lineage>
</organism>